<keyword evidence="1" id="KW-0614">Plasmid</keyword>
<reference evidence="1 2" key="1">
    <citation type="journal article" date="2014" name="Genome Announc.">
        <title>Draft Genome Sequence of the Haloacid-Degrading Burkholderia caribensis Strain MBA4.</title>
        <authorList>
            <person name="Pan Y."/>
            <person name="Kong K.F."/>
            <person name="Tsang J.S."/>
        </authorList>
    </citation>
    <scope>NUCLEOTIDE SEQUENCE [LARGE SCALE GENOMIC DNA]</scope>
    <source>
        <strain evidence="1 2">MBA4</strain>
        <plasmid evidence="2">Plasmid</plasmid>
    </source>
</reference>
<evidence type="ECO:0000313" key="2">
    <source>
        <dbReference type="Proteomes" id="UP000019146"/>
    </source>
</evidence>
<dbReference type="EMBL" id="CP012748">
    <property type="protein sequence ID" value="ALL71125.1"/>
    <property type="molecule type" value="Genomic_DNA"/>
</dbReference>
<dbReference type="Proteomes" id="UP000019146">
    <property type="component" value="Plasmid unnamed"/>
</dbReference>
<sequence>MGLGEVVGFGLVLCEHQGGVVVNVFQGIVSYAMDFPVSGGSRPIVAVFVTLEAVIPMDASVHDLPDA</sequence>
<gene>
    <name evidence="1" type="ORF">K788_0002048</name>
</gene>
<geneLocation type="plasmid" evidence="2"/>
<name>A0A0N7JW62_9BURK</name>
<dbReference type="KEGG" id="bcai:K788_0002048"/>
<dbReference type="AlphaFoldDB" id="A0A0N7JW62"/>
<protein>
    <submittedName>
        <fullName evidence="1">Uncharacterized protein</fullName>
    </submittedName>
</protein>
<accession>A0A0N7JW62</accession>
<proteinExistence type="predicted"/>
<organism evidence="1 2">
    <name type="scientific">Paraburkholderia caribensis MBA4</name>
    <dbReference type="NCBI Taxonomy" id="1323664"/>
    <lineage>
        <taxon>Bacteria</taxon>
        <taxon>Pseudomonadati</taxon>
        <taxon>Pseudomonadota</taxon>
        <taxon>Betaproteobacteria</taxon>
        <taxon>Burkholderiales</taxon>
        <taxon>Burkholderiaceae</taxon>
        <taxon>Paraburkholderia</taxon>
    </lineage>
</organism>
<evidence type="ECO:0000313" key="1">
    <source>
        <dbReference type="EMBL" id="ALL71125.1"/>
    </source>
</evidence>